<dbReference type="PANTHER" id="PTHR18901:SF38">
    <property type="entry name" value="PSEUDOURIDINE-5'-PHOSPHATASE"/>
    <property type="match status" value="1"/>
</dbReference>
<evidence type="ECO:0000313" key="1">
    <source>
        <dbReference type="EMBL" id="MDQ7917556.1"/>
    </source>
</evidence>
<protein>
    <submittedName>
        <fullName evidence="1">HAD family hydrolase</fullName>
    </submittedName>
</protein>
<dbReference type="SUPFAM" id="SSF56784">
    <property type="entry name" value="HAD-like"/>
    <property type="match status" value="1"/>
</dbReference>
<sequence length="227" mass="25656">MLKAVLFDMDGVIVDTEPLHYKAYFGMFDHYQIEVSAKQYQSFTGQSTINVCRQLCEFFELPNPPQELVDKKRSIFKKLFKSDPDLDLIEGVRELIQNYHEAGLTLVLASSASMGTINSVFERFDLNQYFVEKLSGADLKASKPHPEIFQKAAQSSGFGIENCMVIEDSTSGIKAAKAAQIYCVAFKSPNSKNQDYSKADKLISNFSDIHYSKINPYFNKSNSRIKL</sequence>
<dbReference type="Gene3D" id="3.40.50.1000">
    <property type="entry name" value="HAD superfamily/HAD-like"/>
    <property type="match status" value="1"/>
</dbReference>
<keyword evidence="1" id="KW-0378">Hydrolase</keyword>
<accession>A0ABU1A2S2</accession>
<dbReference type="CDD" id="cd16423">
    <property type="entry name" value="HAD_BPGM-like"/>
    <property type="match status" value="1"/>
</dbReference>
<dbReference type="NCBIfam" id="TIGR01549">
    <property type="entry name" value="HAD-SF-IA-v1"/>
    <property type="match status" value="1"/>
</dbReference>
<gene>
    <name evidence="1" type="ORF">RBU60_08215</name>
</gene>
<dbReference type="PANTHER" id="PTHR18901">
    <property type="entry name" value="2-DEOXYGLUCOSE-6-PHOSPHATE PHOSPHATASE 2"/>
    <property type="match status" value="1"/>
</dbReference>
<organism evidence="1 2">
    <name type="scientific">Mesonia profundi</name>
    <dbReference type="NCBI Taxonomy" id="3070998"/>
    <lineage>
        <taxon>Bacteria</taxon>
        <taxon>Pseudomonadati</taxon>
        <taxon>Bacteroidota</taxon>
        <taxon>Flavobacteriia</taxon>
        <taxon>Flavobacteriales</taxon>
        <taxon>Flavobacteriaceae</taxon>
        <taxon>Mesonia</taxon>
    </lineage>
</organism>
<dbReference type="SFLD" id="SFLDG01129">
    <property type="entry name" value="C1.5:_HAD__Beta-PGM__Phosphata"/>
    <property type="match status" value="1"/>
</dbReference>
<dbReference type="InterPro" id="IPR041492">
    <property type="entry name" value="HAD_2"/>
</dbReference>
<reference evidence="1 2" key="1">
    <citation type="submission" date="2023-08" db="EMBL/GenBank/DDBJ databases">
        <title>Mesonia sp. MT50, isolated from deep-sea sediment of the Mariana Trench.</title>
        <authorList>
            <person name="Fu H."/>
        </authorList>
    </citation>
    <scope>NUCLEOTIDE SEQUENCE [LARGE SCALE GENOMIC DNA]</scope>
    <source>
        <strain evidence="1 2">MT50</strain>
    </source>
</reference>
<dbReference type="GO" id="GO:0016787">
    <property type="term" value="F:hydrolase activity"/>
    <property type="evidence" value="ECO:0007669"/>
    <property type="project" value="UniProtKB-KW"/>
</dbReference>
<dbReference type="InterPro" id="IPR036412">
    <property type="entry name" value="HAD-like_sf"/>
</dbReference>
<evidence type="ECO:0000313" key="2">
    <source>
        <dbReference type="Proteomes" id="UP001230915"/>
    </source>
</evidence>
<dbReference type="Gene3D" id="1.10.150.240">
    <property type="entry name" value="Putative phosphatase, domain 2"/>
    <property type="match status" value="1"/>
</dbReference>
<dbReference type="SFLD" id="SFLDS00003">
    <property type="entry name" value="Haloacid_Dehalogenase"/>
    <property type="match status" value="1"/>
</dbReference>
<comment type="caution">
    <text evidence="1">The sequence shown here is derived from an EMBL/GenBank/DDBJ whole genome shotgun (WGS) entry which is preliminary data.</text>
</comment>
<dbReference type="InterPro" id="IPR023198">
    <property type="entry name" value="PGP-like_dom2"/>
</dbReference>
<proteinExistence type="predicted"/>
<dbReference type="InterPro" id="IPR023214">
    <property type="entry name" value="HAD_sf"/>
</dbReference>
<keyword evidence="2" id="KW-1185">Reference proteome</keyword>
<name>A0ABU1A2S2_9FLAO</name>
<dbReference type="RefSeq" id="WP_308864331.1">
    <property type="nucleotide sequence ID" value="NZ_JAVHUL010000018.1"/>
</dbReference>
<dbReference type="InterPro" id="IPR006439">
    <property type="entry name" value="HAD-SF_hydro_IA"/>
</dbReference>
<dbReference type="EMBL" id="JAVHUL010000018">
    <property type="protein sequence ID" value="MDQ7917556.1"/>
    <property type="molecule type" value="Genomic_DNA"/>
</dbReference>
<dbReference type="Pfam" id="PF13419">
    <property type="entry name" value="HAD_2"/>
    <property type="match status" value="1"/>
</dbReference>
<dbReference type="NCBIfam" id="TIGR01509">
    <property type="entry name" value="HAD-SF-IA-v3"/>
    <property type="match status" value="1"/>
</dbReference>
<dbReference type="Proteomes" id="UP001230915">
    <property type="component" value="Unassembled WGS sequence"/>
</dbReference>
<dbReference type="SFLD" id="SFLDG01135">
    <property type="entry name" value="C1.5.6:_HAD__Beta-PGM__Phospha"/>
    <property type="match status" value="1"/>
</dbReference>